<sequence>MFGVWLLAWSKLNHNPDLNVAICTISPLRPSEDSPRLTSPLRPSEDSPRLTSPLRPSEDSPRLTSPLRPSEAVRPGEPITCVSGV</sequence>
<proteinExistence type="predicted"/>
<dbReference type="EMBL" id="JANIIK010000048">
    <property type="protein sequence ID" value="KAJ3599400.1"/>
    <property type="molecule type" value="Genomic_DNA"/>
</dbReference>
<reference evidence="2" key="1">
    <citation type="submission" date="2022-07" db="EMBL/GenBank/DDBJ databases">
        <title>Chromosome-level genome of Muraenolepis orangiensis.</title>
        <authorList>
            <person name="Kim J."/>
        </authorList>
    </citation>
    <scope>NUCLEOTIDE SEQUENCE</scope>
    <source>
        <strain evidence="2">KU_S4_2022</strain>
        <tissue evidence="2">Muscle</tissue>
    </source>
</reference>
<dbReference type="Proteomes" id="UP001148018">
    <property type="component" value="Unassembled WGS sequence"/>
</dbReference>
<feature type="region of interest" description="Disordered" evidence="1">
    <location>
        <begin position="28"/>
        <end position="85"/>
    </location>
</feature>
<protein>
    <submittedName>
        <fullName evidence="2">Uncharacterized protein</fullName>
    </submittedName>
</protein>
<evidence type="ECO:0000313" key="3">
    <source>
        <dbReference type="Proteomes" id="UP001148018"/>
    </source>
</evidence>
<accession>A0A9Q0E2H7</accession>
<evidence type="ECO:0000256" key="1">
    <source>
        <dbReference type="SAM" id="MobiDB-lite"/>
    </source>
</evidence>
<gene>
    <name evidence="2" type="ORF">NHX12_033363</name>
</gene>
<organism evidence="2 3">
    <name type="scientific">Muraenolepis orangiensis</name>
    <name type="common">Patagonian moray cod</name>
    <dbReference type="NCBI Taxonomy" id="630683"/>
    <lineage>
        <taxon>Eukaryota</taxon>
        <taxon>Metazoa</taxon>
        <taxon>Chordata</taxon>
        <taxon>Craniata</taxon>
        <taxon>Vertebrata</taxon>
        <taxon>Euteleostomi</taxon>
        <taxon>Actinopterygii</taxon>
        <taxon>Neopterygii</taxon>
        <taxon>Teleostei</taxon>
        <taxon>Neoteleostei</taxon>
        <taxon>Acanthomorphata</taxon>
        <taxon>Zeiogadaria</taxon>
        <taxon>Gadariae</taxon>
        <taxon>Gadiformes</taxon>
        <taxon>Muraenolepidoidei</taxon>
        <taxon>Muraenolepididae</taxon>
        <taxon>Muraenolepis</taxon>
    </lineage>
</organism>
<name>A0A9Q0E2H7_9TELE</name>
<evidence type="ECO:0000313" key="2">
    <source>
        <dbReference type="EMBL" id="KAJ3599400.1"/>
    </source>
</evidence>
<dbReference type="AlphaFoldDB" id="A0A9Q0E2H7"/>
<keyword evidence="3" id="KW-1185">Reference proteome</keyword>
<comment type="caution">
    <text evidence="2">The sequence shown here is derived from an EMBL/GenBank/DDBJ whole genome shotgun (WGS) entry which is preliminary data.</text>
</comment>